<evidence type="ECO:0000256" key="2">
    <source>
        <dbReference type="ARBA" id="ARBA00022692"/>
    </source>
</evidence>
<keyword evidence="8" id="KW-1185">Reference proteome</keyword>
<comment type="subcellular location">
    <subcellularLocation>
        <location evidence="1">Cell membrane</location>
        <topology evidence="1">Multi-pass membrane protein</topology>
    </subcellularLocation>
</comment>
<keyword evidence="4 5" id="KW-0472">Membrane</keyword>
<name>A0ABU9RED1_9BURK</name>
<keyword evidence="2 5" id="KW-0812">Transmembrane</keyword>
<evidence type="ECO:0000256" key="5">
    <source>
        <dbReference type="SAM" id="Phobius"/>
    </source>
</evidence>
<dbReference type="Proteomes" id="UP001481677">
    <property type="component" value="Unassembled WGS sequence"/>
</dbReference>
<evidence type="ECO:0000256" key="4">
    <source>
        <dbReference type="ARBA" id="ARBA00023136"/>
    </source>
</evidence>
<accession>A0ABU9RED1</accession>
<evidence type="ECO:0000256" key="1">
    <source>
        <dbReference type="ARBA" id="ARBA00004651"/>
    </source>
</evidence>
<dbReference type="EMBL" id="JAZHGA010000046">
    <property type="protein sequence ID" value="MEM5345413.1"/>
    <property type="molecule type" value="Genomic_DNA"/>
</dbReference>
<keyword evidence="3 5" id="KW-1133">Transmembrane helix</keyword>
<evidence type="ECO:0000313" key="7">
    <source>
        <dbReference type="EMBL" id="MEM5345413.1"/>
    </source>
</evidence>
<dbReference type="Gene3D" id="1.20.1560.10">
    <property type="entry name" value="ABC transporter type 1, transmembrane domain"/>
    <property type="match status" value="1"/>
</dbReference>
<organism evidence="7 8">
    <name type="scientific">Paraburkholderia azotifigens</name>
    <dbReference type="NCBI Taxonomy" id="2057004"/>
    <lineage>
        <taxon>Bacteria</taxon>
        <taxon>Pseudomonadati</taxon>
        <taxon>Pseudomonadota</taxon>
        <taxon>Betaproteobacteria</taxon>
        <taxon>Burkholderiales</taxon>
        <taxon>Burkholderiaceae</taxon>
        <taxon>Paraburkholderia</taxon>
    </lineage>
</organism>
<protein>
    <recommendedName>
        <fullName evidence="6">ABC transmembrane type-1 domain-containing protein</fullName>
    </recommendedName>
</protein>
<dbReference type="PROSITE" id="PS51257">
    <property type="entry name" value="PROKAR_LIPOPROTEIN"/>
    <property type="match status" value="1"/>
</dbReference>
<evidence type="ECO:0000313" key="8">
    <source>
        <dbReference type="Proteomes" id="UP001481677"/>
    </source>
</evidence>
<feature type="domain" description="ABC transmembrane type-1" evidence="6">
    <location>
        <begin position="14"/>
        <end position="122"/>
    </location>
</feature>
<evidence type="ECO:0000256" key="3">
    <source>
        <dbReference type="ARBA" id="ARBA00022989"/>
    </source>
</evidence>
<sequence length="136" mass="14431">MLFRYVGQHPAGHALVLLGGVAAVGCSLGSQFAIKTLIDALPGGRAHPAAVVDAFLIIVALLFADNLFWRLAGWASVHTFVSVTGDVRRELFGYLTGHSAGYFLNVQPGALSSRISATADAIFTIAPVRREPEEPE</sequence>
<feature type="transmembrane region" description="Helical" evidence="5">
    <location>
        <begin position="12"/>
        <end position="34"/>
    </location>
</feature>
<comment type="caution">
    <text evidence="7">The sequence shown here is derived from an EMBL/GenBank/DDBJ whole genome shotgun (WGS) entry which is preliminary data.</text>
</comment>
<dbReference type="InterPro" id="IPR011527">
    <property type="entry name" value="ABC1_TM_dom"/>
</dbReference>
<gene>
    <name evidence="7" type="ORF">V4C56_38035</name>
</gene>
<dbReference type="PROSITE" id="PS50929">
    <property type="entry name" value="ABC_TM1F"/>
    <property type="match status" value="1"/>
</dbReference>
<dbReference type="SUPFAM" id="SSF90123">
    <property type="entry name" value="ABC transporter transmembrane region"/>
    <property type="match status" value="1"/>
</dbReference>
<dbReference type="InterPro" id="IPR036640">
    <property type="entry name" value="ABC1_TM_sf"/>
</dbReference>
<reference evidence="7 8" key="1">
    <citation type="submission" date="2024-01" db="EMBL/GenBank/DDBJ databases">
        <title>The diversity of rhizobia nodulating Mimosa spp. in eleven states of Brazil covering several biomes is determined by host plant, location, and edaphic factors.</title>
        <authorList>
            <person name="Rouws L."/>
            <person name="Barauna A."/>
            <person name="Beukes C."/>
            <person name="De Faria S.M."/>
            <person name="Gross E."/>
            <person name="Dos Reis Junior F.B."/>
            <person name="Simon M."/>
            <person name="Maluk M."/>
            <person name="Odee D.W."/>
            <person name="Kenicer G."/>
            <person name="Young J.P.W."/>
            <person name="Reis V.M."/>
            <person name="Zilli J."/>
            <person name="James E.K."/>
        </authorList>
    </citation>
    <scope>NUCLEOTIDE SEQUENCE [LARGE SCALE GENOMIC DNA]</scope>
    <source>
        <strain evidence="7 8">JPY530</strain>
    </source>
</reference>
<evidence type="ECO:0000259" key="6">
    <source>
        <dbReference type="PROSITE" id="PS50929"/>
    </source>
</evidence>
<proteinExistence type="predicted"/>
<feature type="transmembrane region" description="Helical" evidence="5">
    <location>
        <begin position="46"/>
        <end position="64"/>
    </location>
</feature>